<name>A0A2T7BG83_9BACT</name>
<reference evidence="2 3" key="1">
    <citation type="submission" date="2018-04" db="EMBL/GenBank/DDBJ databases">
        <title>Chitinophaga fuyangensis sp. nov., isolated from soil in a chemical factory.</title>
        <authorList>
            <person name="Chen K."/>
        </authorList>
    </citation>
    <scope>NUCLEOTIDE SEQUENCE [LARGE SCALE GENOMIC DNA]</scope>
    <source>
        <strain evidence="2 3">LY-1</strain>
    </source>
</reference>
<keyword evidence="1" id="KW-0732">Signal</keyword>
<dbReference type="OrthoDB" id="626665at2"/>
<dbReference type="Pfam" id="PF11751">
    <property type="entry name" value="PorP_SprF"/>
    <property type="match status" value="1"/>
</dbReference>
<evidence type="ECO:0000313" key="3">
    <source>
        <dbReference type="Proteomes" id="UP000244450"/>
    </source>
</evidence>
<dbReference type="AlphaFoldDB" id="A0A2T7BG83"/>
<feature type="signal peptide" evidence="1">
    <location>
        <begin position="1"/>
        <end position="39"/>
    </location>
</feature>
<sequence length="321" mass="36230">MMGKIFKRINQFQTIPMKRCLLAVMGAVLLAAGAQPVRAQQQQDPQYAQYMFNGIVINPAYGSMDESTNLTAVARDQWVGIEGAPKTAAFSFYSPVHQSGTTLGFTGLTENVVPVTQTALNLHVSQRVMLNHKTYLALGLKVGMAQFHENDQQFNTSDPVYAKNLTYSRTDVGFGFMLFTERFYVGLSSPSFRSLANSKKAETTIYQRRWYLQAGYLFDVNDDLKFKPNAMLRQVYGNGFQYDLNANFLIKNTVWAGASYRSEKIVNAIMQVQATKNLQVGYAYDFPLSNNLLGMQGGSHELMLNYRFSFNKFKVVAPRYF</sequence>
<dbReference type="Proteomes" id="UP000244450">
    <property type="component" value="Unassembled WGS sequence"/>
</dbReference>
<dbReference type="InterPro" id="IPR019861">
    <property type="entry name" value="PorP/SprF_Bacteroidetes"/>
</dbReference>
<keyword evidence="3" id="KW-1185">Reference proteome</keyword>
<evidence type="ECO:0000313" key="2">
    <source>
        <dbReference type="EMBL" id="PUZ25291.1"/>
    </source>
</evidence>
<feature type="chain" id="PRO_5015731510" description="Type IX secretion system membrane protein PorP/SprF" evidence="1">
    <location>
        <begin position="40"/>
        <end position="321"/>
    </location>
</feature>
<proteinExistence type="predicted"/>
<dbReference type="EMBL" id="QCYK01000002">
    <property type="protein sequence ID" value="PUZ25291.1"/>
    <property type="molecule type" value="Genomic_DNA"/>
</dbReference>
<comment type="caution">
    <text evidence="2">The sequence shown here is derived from an EMBL/GenBank/DDBJ whole genome shotgun (WGS) entry which is preliminary data.</text>
</comment>
<dbReference type="NCBIfam" id="TIGR03519">
    <property type="entry name" value="T9SS_PorP_fam"/>
    <property type="match status" value="1"/>
</dbReference>
<organism evidence="2 3">
    <name type="scientific">Chitinophaga parva</name>
    <dbReference type="NCBI Taxonomy" id="2169414"/>
    <lineage>
        <taxon>Bacteria</taxon>
        <taxon>Pseudomonadati</taxon>
        <taxon>Bacteroidota</taxon>
        <taxon>Chitinophagia</taxon>
        <taxon>Chitinophagales</taxon>
        <taxon>Chitinophagaceae</taxon>
        <taxon>Chitinophaga</taxon>
    </lineage>
</organism>
<evidence type="ECO:0000256" key="1">
    <source>
        <dbReference type="SAM" id="SignalP"/>
    </source>
</evidence>
<protein>
    <recommendedName>
        <fullName evidence="4">Type IX secretion system membrane protein PorP/SprF</fullName>
    </recommendedName>
</protein>
<gene>
    <name evidence="2" type="ORF">DCC81_13370</name>
</gene>
<accession>A0A2T7BG83</accession>
<evidence type="ECO:0008006" key="4">
    <source>
        <dbReference type="Google" id="ProtNLM"/>
    </source>
</evidence>